<feature type="domain" description="ABC transmembrane type-1" evidence="8">
    <location>
        <begin position="85"/>
        <end position="297"/>
    </location>
</feature>
<comment type="caution">
    <text evidence="9">The sequence shown here is derived from an EMBL/GenBank/DDBJ whole genome shotgun (WGS) entry which is preliminary data.</text>
</comment>
<dbReference type="PROSITE" id="PS50928">
    <property type="entry name" value="ABC_TM1"/>
    <property type="match status" value="1"/>
</dbReference>
<dbReference type="Pfam" id="PF00528">
    <property type="entry name" value="BPD_transp_1"/>
    <property type="match status" value="1"/>
</dbReference>
<evidence type="ECO:0000259" key="8">
    <source>
        <dbReference type="PROSITE" id="PS50928"/>
    </source>
</evidence>
<protein>
    <submittedName>
        <fullName evidence="9">Sugar ABC transporter permease</fullName>
    </submittedName>
</protein>
<feature type="transmembrane region" description="Helical" evidence="7">
    <location>
        <begin position="89"/>
        <end position="111"/>
    </location>
</feature>
<evidence type="ECO:0000256" key="2">
    <source>
        <dbReference type="ARBA" id="ARBA00022448"/>
    </source>
</evidence>
<evidence type="ECO:0000256" key="3">
    <source>
        <dbReference type="ARBA" id="ARBA00022475"/>
    </source>
</evidence>
<evidence type="ECO:0000256" key="7">
    <source>
        <dbReference type="RuleBase" id="RU363032"/>
    </source>
</evidence>
<feature type="transmembrane region" description="Helical" evidence="7">
    <location>
        <begin position="172"/>
        <end position="192"/>
    </location>
</feature>
<organism evidence="9 10">
    <name type="scientific">Lachnotalea glycerini</name>
    <dbReference type="NCBI Taxonomy" id="1763509"/>
    <lineage>
        <taxon>Bacteria</taxon>
        <taxon>Bacillati</taxon>
        <taxon>Bacillota</taxon>
        <taxon>Clostridia</taxon>
        <taxon>Lachnospirales</taxon>
        <taxon>Lachnospiraceae</taxon>
        <taxon>Lachnotalea</taxon>
    </lineage>
</organism>
<keyword evidence="10" id="KW-1185">Reference proteome</keyword>
<feature type="transmembrane region" description="Helical" evidence="7">
    <location>
        <begin position="123"/>
        <end position="140"/>
    </location>
</feature>
<dbReference type="PANTHER" id="PTHR30193:SF1">
    <property type="entry name" value="ABC TRANSPORTER PERMEASE PROTEIN YESP-RELATED"/>
    <property type="match status" value="1"/>
</dbReference>
<gene>
    <name evidence="9" type="ORF">CG710_009045</name>
</gene>
<dbReference type="SUPFAM" id="SSF161098">
    <property type="entry name" value="MetI-like"/>
    <property type="match status" value="1"/>
</dbReference>
<evidence type="ECO:0000256" key="4">
    <source>
        <dbReference type="ARBA" id="ARBA00022692"/>
    </source>
</evidence>
<dbReference type="InterPro" id="IPR035906">
    <property type="entry name" value="MetI-like_sf"/>
</dbReference>
<dbReference type="AlphaFoldDB" id="A0A371JFT1"/>
<keyword evidence="4 7" id="KW-0812">Transmembrane</keyword>
<keyword evidence="6 7" id="KW-0472">Membrane</keyword>
<dbReference type="OrthoDB" id="9788108at2"/>
<feature type="transmembrane region" description="Helical" evidence="7">
    <location>
        <begin position="229"/>
        <end position="250"/>
    </location>
</feature>
<dbReference type="PANTHER" id="PTHR30193">
    <property type="entry name" value="ABC TRANSPORTER PERMEASE PROTEIN"/>
    <property type="match status" value="1"/>
</dbReference>
<evidence type="ECO:0000313" key="10">
    <source>
        <dbReference type="Proteomes" id="UP000216411"/>
    </source>
</evidence>
<comment type="subcellular location">
    <subcellularLocation>
        <location evidence="1 7">Cell membrane</location>
        <topology evidence="1 7">Multi-pass membrane protein</topology>
    </subcellularLocation>
</comment>
<accession>A0A371JFT1</accession>
<keyword evidence="3" id="KW-1003">Cell membrane</keyword>
<reference evidence="9 10" key="1">
    <citation type="journal article" date="2017" name="Genome Announc.">
        <title>Draft Genome Sequence of a Sporulating and Motile Strain of Lachnotalea glycerini Isolated from Water in Quebec City, Canada.</title>
        <authorList>
            <person name="Maheux A.F."/>
            <person name="Boudreau D.K."/>
            <person name="Berube E."/>
            <person name="Boissinot M."/>
            <person name="Raymond F."/>
            <person name="Brodeur S."/>
            <person name="Corbeil J."/>
            <person name="Isabel S."/>
            <person name="Omar R.F."/>
            <person name="Bergeron M.G."/>
        </authorList>
    </citation>
    <scope>NUCLEOTIDE SEQUENCE [LARGE SCALE GENOMIC DNA]</scope>
    <source>
        <strain evidence="9 10">CCRI-19302</strain>
    </source>
</reference>
<dbReference type="Gene3D" id="1.10.3720.10">
    <property type="entry name" value="MetI-like"/>
    <property type="match status" value="1"/>
</dbReference>
<evidence type="ECO:0000256" key="1">
    <source>
        <dbReference type="ARBA" id="ARBA00004651"/>
    </source>
</evidence>
<sequence>MTLKNNSAIPKRKKTLGQIMNSEGVAGYVFILPFLIGFLAFIILPMLLSFGFSFTRYNILEKPTFIGLENYITMLTADPKFWKTFGVTLYYVFFSVPLRLIMALIVAMLLVKSTKLSGFYRAVYYLPSIIGSSVAVAILWKRLFASDGVINALLHSIGINSTTAWLGNSDTAIWTLIILAIWQFGSSMLIFLSGLKQVPVSLYESATVDGANGIQRFFKITLPMLTPTIFFNLINQIISGFMAFTQSYIITQGKPRDTTLFYTVYMYQNSFTYSKLGYGCAMAWFMVLFVGLITLILFKTQNKWVYYESERK</sequence>
<comment type="similarity">
    <text evidence="7">Belongs to the binding-protein-dependent transport system permease family.</text>
</comment>
<dbReference type="InterPro" id="IPR051393">
    <property type="entry name" value="ABC_transporter_permease"/>
</dbReference>
<dbReference type="Proteomes" id="UP000216411">
    <property type="component" value="Unassembled WGS sequence"/>
</dbReference>
<dbReference type="CDD" id="cd06261">
    <property type="entry name" value="TM_PBP2"/>
    <property type="match status" value="1"/>
</dbReference>
<proteinExistence type="inferred from homology"/>
<dbReference type="GO" id="GO:0055085">
    <property type="term" value="P:transmembrane transport"/>
    <property type="evidence" value="ECO:0007669"/>
    <property type="project" value="InterPro"/>
</dbReference>
<dbReference type="EMBL" id="NOKA02000013">
    <property type="protein sequence ID" value="RDY31599.1"/>
    <property type="molecule type" value="Genomic_DNA"/>
</dbReference>
<keyword evidence="2 7" id="KW-0813">Transport</keyword>
<dbReference type="InterPro" id="IPR000515">
    <property type="entry name" value="MetI-like"/>
</dbReference>
<feature type="transmembrane region" description="Helical" evidence="7">
    <location>
        <begin position="276"/>
        <end position="298"/>
    </location>
</feature>
<evidence type="ECO:0000256" key="5">
    <source>
        <dbReference type="ARBA" id="ARBA00022989"/>
    </source>
</evidence>
<feature type="transmembrane region" description="Helical" evidence="7">
    <location>
        <begin position="25"/>
        <end position="48"/>
    </location>
</feature>
<evidence type="ECO:0000256" key="6">
    <source>
        <dbReference type="ARBA" id="ARBA00023136"/>
    </source>
</evidence>
<dbReference type="GO" id="GO:0005886">
    <property type="term" value="C:plasma membrane"/>
    <property type="evidence" value="ECO:0007669"/>
    <property type="project" value="UniProtKB-SubCell"/>
</dbReference>
<name>A0A371JFT1_9FIRM</name>
<evidence type="ECO:0000313" key="9">
    <source>
        <dbReference type="EMBL" id="RDY31599.1"/>
    </source>
</evidence>
<keyword evidence="5 7" id="KW-1133">Transmembrane helix</keyword>